<dbReference type="InterPro" id="IPR049019">
    <property type="entry name" value="NagJ-like_helical"/>
</dbReference>
<evidence type="ECO:0000256" key="3">
    <source>
        <dbReference type="PROSITE-ProRule" id="PRU01353"/>
    </source>
</evidence>
<evidence type="ECO:0000313" key="5">
    <source>
        <dbReference type="EMBL" id="AUW94580.1"/>
    </source>
</evidence>
<dbReference type="SUPFAM" id="SSF51445">
    <property type="entry name" value="(Trans)glycosidases"/>
    <property type="match status" value="1"/>
</dbReference>
<evidence type="ECO:0000256" key="1">
    <source>
        <dbReference type="ARBA" id="ARBA00022801"/>
    </source>
</evidence>
<comment type="similarity">
    <text evidence="3">Belongs to the glycosyl hydrolase 84 family.</text>
</comment>
<dbReference type="PANTHER" id="PTHR13170">
    <property type="entry name" value="O-GLCNACASE"/>
    <property type="match status" value="1"/>
</dbReference>
<proteinExistence type="inferred from homology"/>
<dbReference type="Pfam" id="PF21774">
    <property type="entry name" value="NagJ_C"/>
    <property type="match status" value="1"/>
</dbReference>
<keyword evidence="2 3" id="KW-0326">Glycosidase</keyword>
<dbReference type="EMBL" id="CP019454">
    <property type="protein sequence ID" value="AUW94580.1"/>
    <property type="molecule type" value="Genomic_DNA"/>
</dbReference>
<dbReference type="Gene3D" id="1.20.58.460">
    <property type="entry name" value="Hyaluronidase post-catalytic domain-like"/>
    <property type="match status" value="1"/>
</dbReference>
<keyword evidence="1 3" id="KW-0378">Hydrolase</keyword>
<feature type="domain" description="GH84" evidence="4">
    <location>
        <begin position="55"/>
        <end position="334"/>
    </location>
</feature>
<dbReference type="Proteomes" id="UP000325292">
    <property type="component" value="Chromosome"/>
</dbReference>
<evidence type="ECO:0000313" key="6">
    <source>
        <dbReference type="Proteomes" id="UP000325292"/>
    </source>
</evidence>
<dbReference type="PANTHER" id="PTHR13170:SF16">
    <property type="entry name" value="PROTEIN O-GLCNACASE"/>
    <property type="match status" value="1"/>
</dbReference>
<dbReference type="Gene3D" id="3.20.20.80">
    <property type="entry name" value="Glycosidases"/>
    <property type="match status" value="1"/>
</dbReference>
<keyword evidence="6" id="KW-1185">Reference proteome</keyword>
<protein>
    <recommendedName>
        <fullName evidence="4">GH84 domain-containing protein</fullName>
    </recommendedName>
</protein>
<accession>A0ABM6RT20</accession>
<dbReference type="PROSITE" id="PS52009">
    <property type="entry name" value="GH84"/>
    <property type="match status" value="1"/>
</dbReference>
<sequence>MAKKAGKWRATALIAGLVVVGGVMWHVVSASHLKRTLPVSPQHFSAHTAIAPRPLYAGIVEGFYGPRWSWRQTEQIFAFMHKQGLNTFVYAPKNVPYLRAQWNVPYPQSHLDKLHTLVMSARAHHVLFICSISPGLSIQYSSQRDRQELLNKINALWGIGIHAVMLSFDDIPTTLKAADQTQYHDNLALAQASLVDSMVAREKSMGHHMQFFFTPTVYWGTQNTLYWQTLAKALDPGIPVIWTGPYVLSATITAQQARQVQKDVDHPLMIWDNYPVNDYTYVMWHHPQILLGPVMGRSPNLPHVVRGYLFNPMLQPYASEVAIATGAQYLRTPSAYHPLKAWHQALDMVAGPGAAEALQSFAGANSVSFLHPEPLDPLTANIKAFWTAQTAGKDLEKTALYAEFARWTRNSAVLQQKLPPALFQEIKPWVSLYAREGTLGVQVIKALQEHRPSLAASLNAAQSAVEATPDQLSVYQSLNQWFAKALKHLSSHT</sequence>
<gene>
    <name evidence="5" type="ORF">BXT84_12015</name>
</gene>
<evidence type="ECO:0000259" key="4">
    <source>
        <dbReference type="PROSITE" id="PS52009"/>
    </source>
</evidence>
<dbReference type="SUPFAM" id="SSF140657">
    <property type="entry name" value="Hyaluronidase post-catalytic domain-like"/>
    <property type="match status" value="1"/>
</dbReference>
<dbReference type="InterPro" id="IPR017853">
    <property type="entry name" value="GH"/>
</dbReference>
<dbReference type="Pfam" id="PF07555">
    <property type="entry name" value="NAGidase"/>
    <property type="match status" value="1"/>
</dbReference>
<name>A0ABM6RT20_9FIRM</name>
<organism evidence="5 6">
    <name type="scientific">Sulfobacillus thermotolerans</name>
    <dbReference type="NCBI Taxonomy" id="338644"/>
    <lineage>
        <taxon>Bacteria</taxon>
        <taxon>Bacillati</taxon>
        <taxon>Bacillota</taxon>
        <taxon>Clostridia</taxon>
        <taxon>Eubacteriales</taxon>
        <taxon>Clostridiales Family XVII. Incertae Sedis</taxon>
        <taxon>Sulfobacillus</taxon>
    </lineage>
</organism>
<reference evidence="5 6" key="1">
    <citation type="journal article" date="2019" name="Sci. Rep.">
        <title>Sulfobacillus thermotolerans: new insights into resistance and metabolic capacities of acidophilic chemolithotrophs.</title>
        <authorList>
            <person name="Panyushkina A.E."/>
            <person name="Babenko V.V."/>
            <person name="Nikitina A.S."/>
            <person name="Selezneva O.V."/>
            <person name="Tsaplina I.A."/>
            <person name="Letarova M.A."/>
            <person name="Kostryukova E.S."/>
            <person name="Letarov A.V."/>
        </authorList>
    </citation>
    <scope>NUCLEOTIDE SEQUENCE [LARGE SCALE GENOMIC DNA]</scope>
    <source>
        <strain evidence="5 6">Kr1</strain>
    </source>
</reference>
<dbReference type="InterPro" id="IPR011496">
    <property type="entry name" value="O-GlcNAcase_cat"/>
</dbReference>
<evidence type="ECO:0000256" key="2">
    <source>
        <dbReference type="ARBA" id="ARBA00023295"/>
    </source>
</evidence>
<dbReference type="InterPro" id="IPR051822">
    <property type="entry name" value="Glycosyl_Hydrolase_84"/>
</dbReference>
<feature type="active site" description="Proton donor" evidence="3">
    <location>
        <position position="170"/>
    </location>
</feature>